<dbReference type="PANTHER" id="PTHR43448">
    <property type="entry name" value="PROTOHEME IX FARNESYLTRANSFERASE, MITOCHONDRIAL"/>
    <property type="match status" value="1"/>
</dbReference>
<comment type="miscellaneous">
    <text evidence="9">Carbon 2 of the heme B porphyrin ring is defined according to the Fischer nomenclature.</text>
</comment>
<evidence type="ECO:0000256" key="3">
    <source>
        <dbReference type="ARBA" id="ARBA00022679"/>
    </source>
</evidence>
<evidence type="ECO:0000256" key="5">
    <source>
        <dbReference type="ARBA" id="ARBA00022989"/>
    </source>
</evidence>
<evidence type="ECO:0000313" key="11">
    <source>
        <dbReference type="Proteomes" id="UP000218899"/>
    </source>
</evidence>
<evidence type="ECO:0000256" key="8">
    <source>
        <dbReference type="ARBA" id="ARBA00047690"/>
    </source>
</evidence>
<dbReference type="Gene3D" id="1.10.357.140">
    <property type="entry name" value="UbiA prenyltransferase"/>
    <property type="match status" value="1"/>
</dbReference>
<keyword evidence="4 9" id="KW-0812">Transmembrane</keyword>
<dbReference type="EMBL" id="AP014936">
    <property type="protein sequence ID" value="BAU46829.1"/>
    <property type="molecule type" value="Genomic_DNA"/>
</dbReference>
<accession>A0A1B4V058</accession>
<dbReference type="InterPro" id="IPR044878">
    <property type="entry name" value="UbiA_sf"/>
</dbReference>
<reference evidence="10 11" key="1">
    <citation type="submission" date="2015-08" db="EMBL/GenBank/DDBJ databases">
        <title>Complete genome sequence of Sulfurifustis variabilis.</title>
        <authorList>
            <person name="Miura A."/>
            <person name="Kojima H."/>
            <person name="Fukui M."/>
        </authorList>
    </citation>
    <scope>NUCLEOTIDE SEQUENCE [LARGE SCALE GENOMIC DNA]</scope>
    <source>
        <strain evidence="11">skN76</strain>
    </source>
</reference>
<dbReference type="GO" id="GO:0005886">
    <property type="term" value="C:plasma membrane"/>
    <property type="evidence" value="ECO:0007669"/>
    <property type="project" value="UniProtKB-SubCell"/>
</dbReference>
<dbReference type="EC" id="2.5.1.141" evidence="9"/>
<dbReference type="InterPro" id="IPR000537">
    <property type="entry name" value="UbiA_prenyltransferase"/>
</dbReference>
<dbReference type="PANTHER" id="PTHR43448:SF2">
    <property type="entry name" value="PROTOHEME IX FARNESYLTRANSFERASE, MITOCHONDRIAL"/>
    <property type="match status" value="1"/>
</dbReference>
<feature type="transmembrane region" description="Helical" evidence="9">
    <location>
        <begin position="245"/>
        <end position="261"/>
    </location>
</feature>
<dbReference type="Proteomes" id="UP000218899">
    <property type="component" value="Chromosome"/>
</dbReference>
<feature type="transmembrane region" description="Helical" evidence="9">
    <location>
        <begin position="176"/>
        <end position="200"/>
    </location>
</feature>
<evidence type="ECO:0000256" key="1">
    <source>
        <dbReference type="ARBA" id="ARBA00004141"/>
    </source>
</evidence>
<proteinExistence type="inferred from homology"/>
<feature type="transmembrane region" description="Helical" evidence="9">
    <location>
        <begin position="150"/>
        <end position="170"/>
    </location>
</feature>
<dbReference type="Pfam" id="PF01040">
    <property type="entry name" value="UbiA"/>
    <property type="match status" value="1"/>
</dbReference>
<dbReference type="RefSeq" id="WP_096457636.1">
    <property type="nucleotide sequence ID" value="NZ_AP014936.1"/>
</dbReference>
<dbReference type="OrthoDB" id="9814417at2"/>
<dbReference type="GO" id="GO:0008495">
    <property type="term" value="F:protoheme IX farnesyltransferase activity"/>
    <property type="evidence" value="ECO:0007669"/>
    <property type="project" value="UniProtKB-UniRule"/>
</dbReference>
<comment type="pathway">
    <text evidence="9">Porphyrin-containing compound metabolism; heme O biosynthesis; heme O from protoheme: step 1/1.</text>
</comment>
<keyword evidence="2 9" id="KW-1003">Cell membrane</keyword>
<dbReference type="AlphaFoldDB" id="A0A1B4V058"/>
<dbReference type="NCBIfam" id="TIGR01473">
    <property type="entry name" value="cyoE_ctaB"/>
    <property type="match status" value="1"/>
</dbReference>
<organism evidence="10 11">
    <name type="scientific">Sulfurifustis variabilis</name>
    <dbReference type="NCBI Taxonomy" id="1675686"/>
    <lineage>
        <taxon>Bacteria</taxon>
        <taxon>Pseudomonadati</taxon>
        <taxon>Pseudomonadota</taxon>
        <taxon>Gammaproteobacteria</taxon>
        <taxon>Acidiferrobacterales</taxon>
        <taxon>Acidiferrobacteraceae</taxon>
        <taxon>Sulfurifustis</taxon>
    </lineage>
</organism>
<name>A0A1B4V058_9GAMM</name>
<feature type="transmembrane region" description="Helical" evidence="9">
    <location>
        <begin position="282"/>
        <end position="301"/>
    </location>
</feature>
<keyword evidence="5 9" id="KW-1133">Transmembrane helix</keyword>
<dbReference type="HAMAP" id="MF_00154">
    <property type="entry name" value="CyoE_CtaB"/>
    <property type="match status" value="1"/>
</dbReference>
<comment type="function">
    <text evidence="9">Converts heme B (protoheme IX) to heme O by substitution of the vinyl group on carbon 2 of heme B porphyrin ring with a hydroxyethyl farnesyl side group.</text>
</comment>
<feature type="transmembrane region" description="Helical" evidence="9">
    <location>
        <begin position="220"/>
        <end position="239"/>
    </location>
</feature>
<sequence>MRTIALLIVPRPLQALAAVRRVLAILKLRIGITIVFTALAGYAITPGRPLSGVETLVLALATLLAASAAGAFNHWYERDIDTRMGRTRGRPFATGEFETHAGWLAFFALLLAAGVMLGALLHPRVGLFLFLGAVTYGGLYTVCLKRKTSLNIVIGGLAGSFAVLAGAAAADPLIGPRAWVLALVLLLWTPSHFWSLASALREQYAQAGVPMLPAVVGPRAAAWVVFGNTVLLAAASLWLARFGFTWIYLAGALAGGALLLARNVRMLRDHSARAAMKGFHASLVQLTLVLIAAMADVYLGGA</sequence>
<keyword evidence="6 9" id="KW-0350">Heme biosynthesis</keyword>
<evidence type="ECO:0000313" key="10">
    <source>
        <dbReference type="EMBL" id="BAU46829.1"/>
    </source>
</evidence>
<comment type="catalytic activity">
    <reaction evidence="8 9">
        <text>heme b + (2E,6E)-farnesyl diphosphate + H2O = Fe(II)-heme o + diphosphate</text>
        <dbReference type="Rhea" id="RHEA:28070"/>
        <dbReference type="ChEBI" id="CHEBI:15377"/>
        <dbReference type="ChEBI" id="CHEBI:33019"/>
        <dbReference type="ChEBI" id="CHEBI:60344"/>
        <dbReference type="ChEBI" id="CHEBI:60530"/>
        <dbReference type="ChEBI" id="CHEBI:175763"/>
        <dbReference type="EC" id="2.5.1.141"/>
    </reaction>
</comment>
<keyword evidence="3 9" id="KW-0808">Transferase</keyword>
<feature type="transmembrane region" description="Helical" evidence="9">
    <location>
        <begin position="97"/>
        <end position="119"/>
    </location>
</feature>
<evidence type="ECO:0000256" key="2">
    <source>
        <dbReference type="ARBA" id="ARBA00022475"/>
    </source>
</evidence>
<evidence type="ECO:0000256" key="6">
    <source>
        <dbReference type="ARBA" id="ARBA00023133"/>
    </source>
</evidence>
<dbReference type="PROSITE" id="PS00943">
    <property type="entry name" value="UBIA"/>
    <property type="match status" value="1"/>
</dbReference>
<dbReference type="InterPro" id="IPR006369">
    <property type="entry name" value="Protohaem_IX_farnesylTrfase"/>
</dbReference>
<comment type="subcellular location">
    <subcellularLocation>
        <location evidence="9">Cell membrane</location>
        <topology evidence="9">Multi-pass membrane protein</topology>
    </subcellularLocation>
    <subcellularLocation>
        <location evidence="1">Membrane</location>
        <topology evidence="1">Multi-pass membrane protein</topology>
    </subcellularLocation>
</comment>
<gene>
    <name evidence="9" type="primary">cyoE</name>
    <name evidence="10" type="ORF">SVA_0247</name>
</gene>
<comment type="similarity">
    <text evidence="9">Belongs to the UbiA prenyltransferase family. Protoheme IX farnesyltransferase subfamily.</text>
</comment>
<keyword evidence="11" id="KW-1185">Reference proteome</keyword>
<dbReference type="UniPathway" id="UPA00834">
    <property type="reaction ID" value="UER00712"/>
</dbReference>
<dbReference type="InterPro" id="IPR030470">
    <property type="entry name" value="UbiA_prenylTrfase_CS"/>
</dbReference>
<protein>
    <recommendedName>
        <fullName evidence="9">Protoheme IX farnesyltransferase</fullName>
        <ecNumber evidence="9">2.5.1.141</ecNumber>
    </recommendedName>
    <alternativeName>
        <fullName evidence="9">Heme B farnesyltransferase</fullName>
    </alternativeName>
    <alternativeName>
        <fullName evidence="9">Heme O synthase</fullName>
    </alternativeName>
</protein>
<feature type="transmembrane region" description="Helical" evidence="9">
    <location>
        <begin position="21"/>
        <end position="44"/>
    </location>
</feature>
<evidence type="ECO:0000256" key="9">
    <source>
        <dbReference type="HAMAP-Rule" id="MF_00154"/>
    </source>
</evidence>
<feature type="transmembrane region" description="Helical" evidence="9">
    <location>
        <begin position="56"/>
        <end position="76"/>
    </location>
</feature>
<feature type="transmembrane region" description="Helical" evidence="9">
    <location>
        <begin position="125"/>
        <end position="143"/>
    </location>
</feature>
<keyword evidence="7 9" id="KW-0472">Membrane</keyword>
<evidence type="ECO:0000256" key="4">
    <source>
        <dbReference type="ARBA" id="ARBA00022692"/>
    </source>
</evidence>
<dbReference type="GO" id="GO:0048034">
    <property type="term" value="P:heme O biosynthetic process"/>
    <property type="evidence" value="ECO:0007669"/>
    <property type="project" value="UniProtKB-UniRule"/>
</dbReference>
<dbReference type="KEGG" id="sva:SVA_0247"/>
<evidence type="ECO:0000256" key="7">
    <source>
        <dbReference type="ARBA" id="ARBA00023136"/>
    </source>
</evidence>